<dbReference type="OrthoDB" id="9757546at2"/>
<dbReference type="InterPro" id="IPR008972">
    <property type="entry name" value="Cupredoxin"/>
</dbReference>
<evidence type="ECO:0000256" key="4">
    <source>
        <dbReference type="SAM" id="Phobius"/>
    </source>
</evidence>
<evidence type="ECO:0000256" key="3">
    <source>
        <dbReference type="ARBA" id="ARBA00023002"/>
    </source>
</evidence>
<dbReference type="Proteomes" id="UP000279029">
    <property type="component" value="Chromosome"/>
</dbReference>
<keyword evidence="4" id="KW-0812">Transmembrane</keyword>
<name>A0A3P7S3T3_9FIRM</name>
<dbReference type="Pfam" id="PF07732">
    <property type="entry name" value="Cu-oxidase_3"/>
    <property type="match status" value="1"/>
</dbReference>
<dbReference type="InterPro" id="IPR001117">
    <property type="entry name" value="Cu-oxidase_2nd"/>
</dbReference>
<dbReference type="InterPro" id="IPR011707">
    <property type="entry name" value="Cu-oxidase-like_N"/>
</dbReference>
<accession>A0A3P7S3T3</accession>
<dbReference type="SUPFAM" id="SSF49503">
    <property type="entry name" value="Cupredoxins"/>
    <property type="match status" value="3"/>
</dbReference>
<keyword evidence="3 8" id="KW-0560">Oxidoreductase</keyword>
<keyword evidence="4" id="KW-1133">Transmembrane helix</keyword>
<dbReference type="CDD" id="cd13890">
    <property type="entry name" value="CuRO_3_CueO_FtsP"/>
    <property type="match status" value="1"/>
</dbReference>
<dbReference type="EMBL" id="LR130778">
    <property type="protein sequence ID" value="VDN49282.1"/>
    <property type="molecule type" value="Genomic_DNA"/>
</dbReference>
<evidence type="ECO:0000256" key="1">
    <source>
        <dbReference type="ARBA" id="ARBA00010609"/>
    </source>
</evidence>
<dbReference type="PANTHER" id="PTHR48267">
    <property type="entry name" value="CUPREDOXIN SUPERFAMILY PROTEIN"/>
    <property type="match status" value="1"/>
</dbReference>
<evidence type="ECO:0000313" key="8">
    <source>
        <dbReference type="EMBL" id="VDN49282.1"/>
    </source>
</evidence>
<dbReference type="Gene3D" id="2.60.40.420">
    <property type="entry name" value="Cupredoxins - blue copper proteins"/>
    <property type="match status" value="3"/>
</dbReference>
<evidence type="ECO:0000256" key="2">
    <source>
        <dbReference type="ARBA" id="ARBA00022723"/>
    </source>
</evidence>
<keyword evidence="2" id="KW-0479">Metal-binding</keyword>
<dbReference type="InterPro" id="IPR002355">
    <property type="entry name" value="Cu_oxidase_Cu_BS"/>
</dbReference>
<evidence type="ECO:0000259" key="6">
    <source>
        <dbReference type="Pfam" id="PF07731"/>
    </source>
</evidence>
<reference evidence="8 9" key="1">
    <citation type="submission" date="2018-09" db="EMBL/GenBank/DDBJ databases">
        <authorList>
            <person name="Postec A."/>
        </authorList>
    </citation>
    <scope>NUCLEOTIDE SEQUENCE [LARGE SCALE GENOMIC DNA]</scope>
    <source>
        <strain evidence="8">70B-A</strain>
    </source>
</reference>
<feature type="domain" description="Plastocyanin-like" evidence="6">
    <location>
        <begin position="366"/>
        <end position="476"/>
    </location>
</feature>
<gene>
    <name evidence="8" type="primary">mco</name>
    <name evidence="8" type="ORF">PATL70BA_3353</name>
</gene>
<feature type="domain" description="Plastocyanin-like" evidence="7">
    <location>
        <begin position="71"/>
        <end position="186"/>
    </location>
</feature>
<feature type="domain" description="Plastocyanin-like" evidence="5">
    <location>
        <begin position="202"/>
        <end position="306"/>
    </location>
</feature>
<dbReference type="PANTHER" id="PTHR48267:SF1">
    <property type="entry name" value="BILIRUBIN OXIDASE"/>
    <property type="match status" value="1"/>
</dbReference>
<dbReference type="PROSITE" id="PS00079">
    <property type="entry name" value="MULTICOPPER_OXIDASE1"/>
    <property type="match status" value="1"/>
</dbReference>
<evidence type="ECO:0000259" key="7">
    <source>
        <dbReference type="Pfam" id="PF07732"/>
    </source>
</evidence>
<dbReference type="GO" id="GO:0016491">
    <property type="term" value="F:oxidoreductase activity"/>
    <property type="evidence" value="ECO:0007669"/>
    <property type="project" value="UniProtKB-KW"/>
</dbReference>
<dbReference type="KEGG" id="cbar:PATL70BA_3353"/>
<dbReference type="AlphaFoldDB" id="A0A3P7S3T3"/>
<feature type="transmembrane region" description="Helical" evidence="4">
    <location>
        <begin position="5"/>
        <end position="24"/>
    </location>
</feature>
<protein>
    <submittedName>
        <fullName evidence="8">Multicopper oxidase mco</fullName>
        <ecNumber evidence="8">1.-.-.-</ecNumber>
    </submittedName>
</protein>
<sequence>MKNKLLISLLIFGAVTIMIGIYGINSQKDHSVKTTTSEVSRTSNELNALPIPALLEDKNPEEGISDYYLNVQKGTTNFMDDLLTPTLGYNGNYLGPVLKTVRGEEINMHISNELNDTTSVHWHGLETNGPEDGGPRQIIGVNSTWEPSFTINQPAATLWFHPHVIGTTATQVYQGLAGLIIIEDENSKSLNLPDDYGDNDIPLIIQDRSFNEDGAFVYANNMMNGAVGDKIIVNGAITPYLDVKQMKYRFRIVDGANASNYNLRLSDDSEFYQIASDGGLLEKPIESKKIFVSPGERAEIIIDFDKYQEGDVVELLTDTKLVMTFRIGEAAEDLTVIPERLTEIEKIDESLVTSVKTIELDGMGHMVSINGRKFDMNRIDDNVTLGDIEIWEITSNSTMMGKMGHPFHIHGTQFQILSRDGKEPPLSEQGWKDTVFVQADETVRIIVKFNYKGVFMYHCHILEHEEAGMMGQLEVIEQ</sequence>
<dbReference type="CDD" id="cd04232">
    <property type="entry name" value="CuRO_1_CueO_FtsP"/>
    <property type="match status" value="1"/>
</dbReference>
<dbReference type="Pfam" id="PF00394">
    <property type="entry name" value="Cu-oxidase"/>
    <property type="match status" value="1"/>
</dbReference>
<dbReference type="EC" id="1.-.-.-" evidence="8"/>
<organism evidence="8 9">
    <name type="scientific">Petrocella atlantisensis</name>
    <dbReference type="NCBI Taxonomy" id="2173034"/>
    <lineage>
        <taxon>Bacteria</taxon>
        <taxon>Bacillati</taxon>
        <taxon>Bacillota</taxon>
        <taxon>Clostridia</taxon>
        <taxon>Lachnospirales</taxon>
        <taxon>Vallitaleaceae</taxon>
        <taxon>Petrocella</taxon>
    </lineage>
</organism>
<dbReference type="RefSeq" id="WP_125138274.1">
    <property type="nucleotide sequence ID" value="NZ_LR130778.1"/>
</dbReference>
<dbReference type="InterPro" id="IPR011706">
    <property type="entry name" value="Cu-oxidase_C"/>
</dbReference>
<comment type="similarity">
    <text evidence="1">Belongs to the multicopper oxidase family.</text>
</comment>
<dbReference type="InterPro" id="IPR045087">
    <property type="entry name" value="Cu-oxidase_fam"/>
</dbReference>
<keyword evidence="9" id="KW-1185">Reference proteome</keyword>
<dbReference type="PROSITE" id="PS00080">
    <property type="entry name" value="MULTICOPPER_OXIDASE2"/>
    <property type="match status" value="1"/>
</dbReference>
<evidence type="ECO:0000259" key="5">
    <source>
        <dbReference type="Pfam" id="PF00394"/>
    </source>
</evidence>
<proteinExistence type="inferred from homology"/>
<evidence type="ECO:0000313" key="9">
    <source>
        <dbReference type="Proteomes" id="UP000279029"/>
    </source>
</evidence>
<dbReference type="InterPro" id="IPR033138">
    <property type="entry name" value="Cu_oxidase_CS"/>
</dbReference>
<dbReference type="GO" id="GO:0005507">
    <property type="term" value="F:copper ion binding"/>
    <property type="evidence" value="ECO:0007669"/>
    <property type="project" value="InterPro"/>
</dbReference>
<dbReference type="Pfam" id="PF07731">
    <property type="entry name" value="Cu-oxidase_2"/>
    <property type="match status" value="1"/>
</dbReference>
<dbReference type="CDD" id="cd13867">
    <property type="entry name" value="CuRO_2_CueO_FtsP"/>
    <property type="match status" value="1"/>
</dbReference>
<keyword evidence="4" id="KW-0472">Membrane</keyword>